<evidence type="ECO:0000256" key="7">
    <source>
        <dbReference type="PIRSR" id="PIRSR611782-1"/>
    </source>
</evidence>
<evidence type="ECO:0000313" key="10">
    <source>
        <dbReference type="EMBL" id="KUK87476.1"/>
    </source>
</evidence>
<dbReference type="Pfam" id="PF13365">
    <property type="entry name" value="Trypsin_2"/>
    <property type="match status" value="1"/>
</dbReference>
<dbReference type="Proteomes" id="UP000053467">
    <property type="component" value="Unassembled WGS sequence"/>
</dbReference>
<dbReference type="SMART" id="SM00228">
    <property type="entry name" value="PDZ"/>
    <property type="match status" value="2"/>
</dbReference>
<evidence type="ECO:0000256" key="3">
    <source>
        <dbReference type="ARBA" id="ARBA00022729"/>
    </source>
</evidence>
<protein>
    <submittedName>
        <fullName evidence="10">Protease Do</fullName>
    </submittedName>
</protein>
<feature type="domain" description="PDZ" evidence="9">
    <location>
        <begin position="281"/>
        <end position="366"/>
    </location>
</feature>
<keyword evidence="2 10" id="KW-0645">Protease</keyword>
<dbReference type="AlphaFoldDB" id="A0A117M6S0"/>
<dbReference type="PRINTS" id="PR00834">
    <property type="entry name" value="PROTEASES2C"/>
</dbReference>
<feature type="binding site" evidence="8">
    <location>
        <begin position="228"/>
        <end position="230"/>
    </location>
    <ligand>
        <name>substrate</name>
    </ligand>
</feature>
<evidence type="ECO:0000256" key="2">
    <source>
        <dbReference type="ARBA" id="ARBA00022670"/>
    </source>
</evidence>
<dbReference type="Pfam" id="PF13180">
    <property type="entry name" value="PDZ_2"/>
    <property type="match status" value="2"/>
</dbReference>
<evidence type="ECO:0000256" key="4">
    <source>
        <dbReference type="ARBA" id="ARBA00022737"/>
    </source>
</evidence>
<dbReference type="SUPFAM" id="SSF50494">
    <property type="entry name" value="Trypsin-like serine proteases"/>
    <property type="match status" value="1"/>
</dbReference>
<dbReference type="GO" id="GO:0004252">
    <property type="term" value="F:serine-type endopeptidase activity"/>
    <property type="evidence" value="ECO:0007669"/>
    <property type="project" value="InterPro"/>
</dbReference>
<gene>
    <name evidence="10" type="ORF">XE03_0643</name>
</gene>
<dbReference type="SUPFAM" id="SSF50156">
    <property type="entry name" value="PDZ domain-like"/>
    <property type="match status" value="2"/>
</dbReference>
<dbReference type="InterPro" id="IPR009003">
    <property type="entry name" value="Peptidase_S1_PA"/>
</dbReference>
<comment type="caution">
    <text evidence="10">The sequence shown here is derived from an EMBL/GenBank/DDBJ whole genome shotgun (WGS) entry which is preliminary data.</text>
</comment>
<dbReference type="EMBL" id="LGGX01000004">
    <property type="protein sequence ID" value="KUK87476.1"/>
    <property type="molecule type" value="Genomic_DNA"/>
</dbReference>
<proteinExistence type="inferred from homology"/>
<sequence length="486" mass="53572">MKRNVTIFLIILSVFILGIISAKIVDKVEAQSASGEIKTITLDYEKSGYPNFRELSKKVIPSVVHISSESVVKVSPFFPFDDPFFREFFKDFPQLENKNRSLGTGFLISSDGYIVTNYHVIKGAQKISIKLPDGREFKDKDIEIVGKDERTDIALLKLKKVKNMPFLNFGDSDNIEVGDWVMAAGNPFGFDGTITVGVISAKNRSNINLSEGPVYQDFIQTDASINPGNSGGPLVDIYGNVIGVNTAIASPSGGNVGIGFAIPSNMVVMVINQLKDKGLVSRGYLGIYPQDLTSELKKKFGMKEDETGILVSQVEDNSPASKAGLKDGDIILEFDGKKVENVSKFRILVAQTKVGKEVKILILRDGKKISINAKIGELKENVAQKNEDEKIESKWLGIVVDDISNEYKKQFNINVDKGVVITSIEKDSPVIDAGLRVGDVIVKIENMKITSLKDYKNAEKKFGKNEDLLLTVKRGNINIWVVVKIK</sequence>
<dbReference type="CDD" id="cd10839">
    <property type="entry name" value="cpPDZ1_DegP-like"/>
    <property type="match status" value="1"/>
</dbReference>
<dbReference type="PROSITE" id="PS50106">
    <property type="entry name" value="PDZ"/>
    <property type="match status" value="2"/>
</dbReference>
<feature type="binding site" evidence="8">
    <location>
        <position position="69"/>
    </location>
    <ligand>
        <name>substrate</name>
    </ligand>
</feature>
<dbReference type="InterPro" id="IPR001478">
    <property type="entry name" value="PDZ"/>
</dbReference>
<comment type="similarity">
    <text evidence="1">Belongs to the peptidase S1C family.</text>
</comment>
<evidence type="ECO:0000256" key="1">
    <source>
        <dbReference type="ARBA" id="ARBA00010541"/>
    </source>
</evidence>
<evidence type="ECO:0000313" key="11">
    <source>
        <dbReference type="Proteomes" id="UP000053467"/>
    </source>
</evidence>
<evidence type="ECO:0000259" key="9">
    <source>
        <dbReference type="PROSITE" id="PS50106"/>
    </source>
</evidence>
<feature type="binding site" evidence="8">
    <location>
        <position position="152"/>
    </location>
    <ligand>
        <name>substrate</name>
    </ligand>
</feature>
<feature type="domain" description="PDZ" evidence="9">
    <location>
        <begin position="381"/>
        <end position="474"/>
    </location>
</feature>
<dbReference type="InterPro" id="IPR036034">
    <property type="entry name" value="PDZ_sf"/>
</dbReference>
<dbReference type="NCBIfam" id="TIGR02037">
    <property type="entry name" value="degP_htrA_DO"/>
    <property type="match status" value="1"/>
</dbReference>
<keyword evidence="3" id="KW-0732">Signal</keyword>
<dbReference type="InterPro" id="IPR011782">
    <property type="entry name" value="Pept_S1C_Do"/>
</dbReference>
<evidence type="ECO:0000256" key="8">
    <source>
        <dbReference type="PIRSR" id="PIRSR611782-2"/>
    </source>
</evidence>
<dbReference type="Gene3D" id="2.40.10.120">
    <property type="match status" value="1"/>
</dbReference>
<keyword evidence="4" id="KW-0677">Repeat</keyword>
<organism evidence="10 11">
    <name type="scientific">candidate division TA06 bacterium 34_109</name>
    <dbReference type="NCBI Taxonomy" id="1635277"/>
    <lineage>
        <taxon>Bacteria</taxon>
        <taxon>Bacteria division TA06</taxon>
    </lineage>
</organism>
<dbReference type="GO" id="GO:0006508">
    <property type="term" value="P:proteolysis"/>
    <property type="evidence" value="ECO:0007669"/>
    <property type="project" value="UniProtKB-KW"/>
</dbReference>
<feature type="binding site" evidence="8">
    <location>
        <position position="119"/>
    </location>
    <ligand>
        <name>substrate</name>
    </ligand>
</feature>
<evidence type="ECO:0000256" key="6">
    <source>
        <dbReference type="ARBA" id="ARBA00022825"/>
    </source>
</evidence>
<keyword evidence="6" id="KW-0720">Serine protease</keyword>
<name>A0A117M6S0_UNCT6</name>
<feature type="active site" description="Charge relay system" evidence="7">
    <location>
        <position position="152"/>
    </location>
</feature>
<keyword evidence="5" id="KW-0378">Hydrolase</keyword>
<reference evidence="11" key="1">
    <citation type="journal article" date="2015" name="MBio">
        <title>Genome-Resolved Metagenomic Analysis Reveals Roles for Candidate Phyla and Other Microbial Community Members in Biogeochemical Transformations in Oil Reservoirs.</title>
        <authorList>
            <person name="Hu P."/>
            <person name="Tom L."/>
            <person name="Singh A."/>
            <person name="Thomas B.C."/>
            <person name="Baker B.J."/>
            <person name="Piceno Y.M."/>
            <person name="Andersen G.L."/>
            <person name="Banfield J.F."/>
        </authorList>
    </citation>
    <scope>NUCLEOTIDE SEQUENCE [LARGE SCALE GENOMIC DNA]</scope>
</reference>
<dbReference type="PANTHER" id="PTHR22939">
    <property type="entry name" value="SERINE PROTEASE FAMILY S1C HTRA-RELATED"/>
    <property type="match status" value="1"/>
</dbReference>
<accession>A0A117M6S0</accession>
<dbReference type="PANTHER" id="PTHR22939:SF129">
    <property type="entry name" value="SERINE PROTEASE HTRA2, MITOCHONDRIAL"/>
    <property type="match status" value="1"/>
</dbReference>
<dbReference type="InterPro" id="IPR001940">
    <property type="entry name" value="Peptidase_S1C"/>
</dbReference>
<dbReference type="Gene3D" id="2.30.42.10">
    <property type="match status" value="2"/>
</dbReference>
<evidence type="ECO:0000256" key="5">
    <source>
        <dbReference type="ARBA" id="ARBA00022801"/>
    </source>
</evidence>
<feature type="active site" description="Charge relay system" evidence="7">
    <location>
        <position position="119"/>
    </location>
</feature>
<feature type="active site" description="Charge relay system" evidence="7">
    <location>
        <position position="230"/>
    </location>
</feature>